<comment type="caution">
    <text evidence="2">The sequence shown here is derived from an EMBL/GenBank/DDBJ whole genome shotgun (WGS) entry which is preliminary data.</text>
</comment>
<name>A0ABW0AQR0_9ACTN</name>
<reference evidence="3" key="1">
    <citation type="journal article" date="2019" name="Int. J. Syst. Evol. Microbiol.">
        <title>The Global Catalogue of Microorganisms (GCM) 10K type strain sequencing project: providing services to taxonomists for standard genome sequencing and annotation.</title>
        <authorList>
            <consortium name="The Broad Institute Genomics Platform"/>
            <consortium name="The Broad Institute Genome Sequencing Center for Infectious Disease"/>
            <person name="Wu L."/>
            <person name="Ma J."/>
        </authorList>
    </citation>
    <scope>NUCLEOTIDE SEQUENCE [LARGE SCALE GENOMIC DNA]</scope>
    <source>
        <strain evidence="3">PCU 266</strain>
    </source>
</reference>
<evidence type="ECO:0000313" key="2">
    <source>
        <dbReference type="EMBL" id="MFC5154079.1"/>
    </source>
</evidence>
<evidence type="ECO:0000256" key="1">
    <source>
        <dbReference type="SAM" id="MobiDB-lite"/>
    </source>
</evidence>
<organism evidence="2 3">
    <name type="scientific">Streptomyces amakusaensis</name>
    <dbReference type="NCBI Taxonomy" id="67271"/>
    <lineage>
        <taxon>Bacteria</taxon>
        <taxon>Bacillati</taxon>
        <taxon>Actinomycetota</taxon>
        <taxon>Actinomycetes</taxon>
        <taxon>Kitasatosporales</taxon>
        <taxon>Streptomycetaceae</taxon>
        <taxon>Streptomyces</taxon>
    </lineage>
</organism>
<sequence>MNPQIPDAPEMMVGALIDHLSALDRGTPVRLAFNPFFPMAHTISSVVEARDESDRRVVYIADSGDQPGYLPPDVAVRLGWQEPTVAPARPRRRTARPGAGQ</sequence>
<dbReference type="Proteomes" id="UP001596160">
    <property type="component" value="Unassembled WGS sequence"/>
</dbReference>
<feature type="region of interest" description="Disordered" evidence="1">
    <location>
        <begin position="82"/>
        <end position="101"/>
    </location>
</feature>
<evidence type="ECO:0000313" key="3">
    <source>
        <dbReference type="Proteomes" id="UP001596160"/>
    </source>
</evidence>
<dbReference type="RefSeq" id="WP_344480325.1">
    <property type="nucleotide sequence ID" value="NZ_BAAASB010000014.1"/>
</dbReference>
<gene>
    <name evidence="2" type="ORF">ACFPRH_20295</name>
</gene>
<accession>A0ABW0AQR0</accession>
<proteinExistence type="predicted"/>
<protein>
    <submittedName>
        <fullName evidence="2">Uncharacterized protein</fullName>
    </submittedName>
</protein>
<dbReference type="EMBL" id="JBHSKP010000013">
    <property type="protein sequence ID" value="MFC5154079.1"/>
    <property type="molecule type" value="Genomic_DNA"/>
</dbReference>
<keyword evidence="3" id="KW-1185">Reference proteome</keyword>